<dbReference type="Gene3D" id="3.90.1140.10">
    <property type="entry name" value="Cyclic phosphodiesterase"/>
    <property type="match status" value="1"/>
</dbReference>
<organism evidence="1 2">
    <name type="scientific">Salipiger abyssi</name>
    <dbReference type="NCBI Taxonomy" id="1250539"/>
    <lineage>
        <taxon>Bacteria</taxon>
        <taxon>Pseudomonadati</taxon>
        <taxon>Pseudomonadota</taxon>
        <taxon>Alphaproteobacteria</taxon>
        <taxon>Rhodobacterales</taxon>
        <taxon>Roseobacteraceae</taxon>
        <taxon>Salipiger</taxon>
    </lineage>
</organism>
<accession>A0A1P8UWZ5</accession>
<dbReference type="OrthoDB" id="4954742at2"/>
<evidence type="ECO:0000313" key="2">
    <source>
        <dbReference type="Proteomes" id="UP000187059"/>
    </source>
</evidence>
<proteinExistence type="predicted"/>
<dbReference type="RefSeq" id="WP_076702896.1">
    <property type="nucleotide sequence ID" value="NZ_CP015093.1"/>
</dbReference>
<dbReference type="PIRSF" id="PIRSF033328">
    <property type="entry name" value="Phest_Mll4975"/>
    <property type="match status" value="1"/>
</dbReference>
<gene>
    <name evidence="1" type="ORF">Ga0080574_TMP3563</name>
</gene>
<dbReference type="EMBL" id="CP015093">
    <property type="protein sequence ID" value="APZ53897.1"/>
    <property type="molecule type" value="Genomic_DNA"/>
</dbReference>
<sequence>MSAPMTDYSRFAIYYAPEPGPFAEFCASWLGWDAATGTPCAHPELPGLPRPVAEITATPRKYGFHGTLKPPFRLTGSRAALEADLAALAARLAPVEMPGLTLSRLGSFLALTPEGDTTALAALAAETVRALDTHRAPPTEAELERRRKARLSPAQEENLARWGYPYVMEEFRFHLTLSGRLSAEDAAQTAEALEPVLTPLLPRPFRVGALVLFGEAPDGRFHILHRYALAG</sequence>
<reference evidence="1 2" key="1">
    <citation type="submission" date="2016-04" db="EMBL/GenBank/DDBJ databases">
        <title>Deep-sea bacteria in the southern Pacific.</title>
        <authorList>
            <person name="Tang K."/>
        </authorList>
    </citation>
    <scope>NUCLEOTIDE SEQUENCE [LARGE SCALE GENOMIC DNA]</scope>
    <source>
        <strain evidence="1 2">JLT2014</strain>
    </source>
</reference>
<evidence type="ECO:0000313" key="1">
    <source>
        <dbReference type="EMBL" id="APZ53897.1"/>
    </source>
</evidence>
<dbReference type="Pfam" id="PF06299">
    <property type="entry name" value="DUF1045"/>
    <property type="match status" value="1"/>
</dbReference>
<name>A0A1P8UWZ5_9RHOB</name>
<dbReference type="InterPro" id="IPR009389">
    <property type="entry name" value="DUF1045"/>
</dbReference>
<keyword evidence="2" id="KW-1185">Reference proteome</keyword>
<dbReference type="Proteomes" id="UP000187059">
    <property type="component" value="Chromosome"/>
</dbReference>
<dbReference type="STRING" id="1250539.Ga0080574_TMP3563"/>
<protein>
    <submittedName>
        <fullName evidence="1">Putative phosphonate metabolism protein</fullName>
    </submittedName>
</protein>
<dbReference type="NCBIfam" id="TIGR03223">
    <property type="entry name" value="Phn_opern_protn"/>
    <property type="match status" value="1"/>
</dbReference>
<dbReference type="KEGG" id="paby:Ga0080574_TMP3563"/>
<dbReference type="AlphaFoldDB" id="A0A1P8UWZ5"/>